<name>A0A9B0WZ08_CHRAS</name>
<feature type="region of interest" description="Disordered" evidence="2">
    <location>
        <begin position="378"/>
        <end position="407"/>
    </location>
</feature>
<dbReference type="GeneID" id="102812590"/>
<keyword evidence="4" id="KW-1185">Reference proteome</keyword>
<dbReference type="GO" id="GO:0005795">
    <property type="term" value="C:Golgi stack"/>
    <property type="evidence" value="ECO:0007669"/>
    <property type="project" value="TreeGrafter"/>
</dbReference>
<reference evidence="5" key="1">
    <citation type="submission" date="2025-08" db="UniProtKB">
        <authorList>
            <consortium name="RefSeq"/>
        </authorList>
    </citation>
    <scope>IDENTIFICATION</scope>
    <source>
        <tissue evidence="5">Spleen</tissue>
    </source>
</reference>
<dbReference type="GO" id="GO:0006487">
    <property type="term" value="P:protein N-linked glycosylation"/>
    <property type="evidence" value="ECO:0007669"/>
    <property type="project" value="TreeGrafter"/>
</dbReference>
<dbReference type="InterPro" id="IPR006759">
    <property type="entry name" value="Glyco_transf_54"/>
</dbReference>
<proteinExistence type="predicted"/>
<keyword evidence="1" id="KW-0175">Coiled coil</keyword>
<dbReference type="CTD" id="152586"/>
<feature type="coiled-coil region" evidence="1">
    <location>
        <begin position="42"/>
        <end position="69"/>
    </location>
</feature>
<dbReference type="PANTHER" id="PTHR12062:SF10">
    <property type="entry name" value="ALPHA-1,3-MANNOSYL-GLYCOPROTEIN 4-BETA-N-ACETYLGLUCOSAMINYLTRANSFERASE-LIKE PROTEIN MGAT4D"/>
    <property type="match status" value="1"/>
</dbReference>
<dbReference type="AlphaFoldDB" id="A0A9B0WZ08"/>
<dbReference type="InterPro" id="IPR057279">
    <property type="entry name" value="MGAT4"/>
</dbReference>
<feature type="domain" description="MGAT4 conserved region" evidence="3">
    <location>
        <begin position="99"/>
        <end position="369"/>
    </location>
</feature>
<dbReference type="GO" id="GO:0005783">
    <property type="term" value="C:endoplasmic reticulum"/>
    <property type="evidence" value="ECO:0007669"/>
    <property type="project" value="TreeGrafter"/>
</dbReference>
<dbReference type="RefSeq" id="XP_006872295.1">
    <property type="nucleotide sequence ID" value="XM_006872233.1"/>
</dbReference>
<evidence type="ECO:0000313" key="5">
    <source>
        <dbReference type="RefSeq" id="XP_006872295.1"/>
    </source>
</evidence>
<evidence type="ECO:0000259" key="3">
    <source>
        <dbReference type="Pfam" id="PF04666"/>
    </source>
</evidence>
<protein>
    <submittedName>
        <fullName evidence="5">Glycosyltransferase 54 domain-containing protein-like</fullName>
    </submittedName>
</protein>
<gene>
    <name evidence="5" type="primary">LOC102812590</name>
</gene>
<accession>A0A9B0WZ08</accession>
<dbReference type="GO" id="GO:0005793">
    <property type="term" value="C:endoplasmic reticulum-Golgi intermediate compartment"/>
    <property type="evidence" value="ECO:0007669"/>
    <property type="project" value="TreeGrafter"/>
</dbReference>
<dbReference type="Proteomes" id="UP000504623">
    <property type="component" value="Unplaced"/>
</dbReference>
<dbReference type="PANTHER" id="PTHR12062">
    <property type="entry name" value="N-ACETYLGLUCOSAMINYLTRANSFERASE VI"/>
    <property type="match status" value="1"/>
</dbReference>
<evidence type="ECO:0000256" key="1">
    <source>
        <dbReference type="SAM" id="Coils"/>
    </source>
</evidence>
<evidence type="ECO:0000256" key="2">
    <source>
        <dbReference type="SAM" id="MobiDB-lite"/>
    </source>
</evidence>
<sequence>MKTKQVNLLIAFVAVVLFTFSCFCISRMTQTSNQLINCKSHILEFKENMQRLKNKTEDNRQEMMKVLNKMKFGIAQRESLSRNLVVQKKVDTTGKNETVPDAFEDLKFFLPHLRKADRIYPNVIIGKGKTGVSFAVGISTVSRGEYSYLKQTLTSVVSRMTLSEEKDSVVIVSIADSNEEYLNSVVNMIRKKFKRQVMSGSLEVISIPTSLYPNMINAKESKNSMSGEVKQVLDFCFLMLYAKSKAMYYLQLEDDIIAKYMYFTKITQFLNNITTNNWFYIEFSTLGFIGKLFRSEDLSDFVRFFLMFYKDKPIDLLLDDIFQIKKCKPSEIFRECLERNKQVRIRYKPSLFQHVGIHSSFPGREQYYKLLYTQEQEDQGTTARRRPGERALERRRQRHQWLQSSGNTGLAALRPSAAVEPLGAGARSSCLRPPPLPLPRPHAHAPLAVAAGRPPAGLVWETWGPSGSDSDI</sequence>
<organism evidence="4 5">
    <name type="scientific">Chrysochloris asiatica</name>
    <name type="common">Cape golden mole</name>
    <dbReference type="NCBI Taxonomy" id="185453"/>
    <lineage>
        <taxon>Eukaryota</taxon>
        <taxon>Metazoa</taxon>
        <taxon>Chordata</taxon>
        <taxon>Craniata</taxon>
        <taxon>Vertebrata</taxon>
        <taxon>Euteleostomi</taxon>
        <taxon>Mammalia</taxon>
        <taxon>Eutheria</taxon>
        <taxon>Afrotheria</taxon>
        <taxon>Chrysochloridae</taxon>
        <taxon>Chrysochlorinae</taxon>
        <taxon>Chrysochloris</taxon>
    </lineage>
</organism>
<dbReference type="GO" id="GO:0008375">
    <property type="term" value="F:acetylglucosaminyltransferase activity"/>
    <property type="evidence" value="ECO:0007669"/>
    <property type="project" value="TreeGrafter"/>
</dbReference>
<evidence type="ECO:0000313" key="4">
    <source>
        <dbReference type="Proteomes" id="UP000504623"/>
    </source>
</evidence>
<dbReference type="PROSITE" id="PS51257">
    <property type="entry name" value="PROKAR_LIPOPROTEIN"/>
    <property type="match status" value="1"/>
</dbReference>
<dbReference type="Pfam" id="PF04666">
    <property type="entry name" value="MGAT4_cons"/>
    <property type="match status" value="1"/>
</dbReference>
<dbReference type="OrthoDB" id="2016523at2759"/>